<organism evidence="2 3">
    <name type="scientific">Metasolibacillus meyeri</name>
    <dbReference type="NCBI Taxonomy" id="1071052"/>
    <lineage>
        <taxon>Bacteria</taxon>
        <taxon>Bacillati</taxon>
        <taxon>Bacillota</taxon>
        <taxon>Bacilli</taxon>
        <taxon>Bacillales</taxon>
        <taxon>Caryophanaceae</taxon>
        <taxon>Metasolibacillus</taxon>
    </lineage>
</organism>
<dbReference type="SUPFAM" id="SSF55729">
    <property type="entry name" value="Acyl-CoA N-acyltransferases (Nat)"/>
    <property type="match status" value="1"/>
</dbReference>
<reference evidence="2 3" key="1">
    <citation type="submission" date="2023-03" db="EMBL/GenBank/DDBJ databases">
        <title>Bacillus Genome Sequencing.</title>
        <authorList>
            <person name="Dunlap C."/>
        </authorList>
    </citation>
    <scope>NUCLEOTIDE SEQUENCE [LARGE SCALE GENOMIC DNA]</scope>
    <source>
        <strain evidence="2 3">B-59205</strain>
    </source>
</reference>
<evidence type="ECO:0000313" key="3">
    <source>
        <dbReference type="Proteomes" id="UP001344888"/>
    </source>
</evidence>
<dbReference type="GO" id="GO:0016747">
    <property type="term" value="F:acyltransferase activity, transferring groups other than amino-acyl groups"/>
    <property type="evidence" value="ECO:0007669"/>
    <property type="project" value="InterPro"/>
</dbReference>
<protein>
    <submittedName>
        <fullName evidence="2">GNAT family N-acetyltransferase</fullName>
    </submittedName>
</protein>
<comment type="caution">
    <text evidence="2">The sequence shown here is derived from an EMBL/GenBank/DDBJ whole genome shotgun (WGS) entry which is preliminary data.</text>
</comment>
<dbReference type="InterPro" id="IPR016181">
    <property type="entry name" value="Acyl_CoA_acyltransferase"/>
</dbReference>
<dbReference type="RefSeq" id="WP_326123668.1">
    <property type="nucleotide sequence ID" value="NZ_JARSFG010000016.1"/>
</dbReference>
<proteinExistence type="predicted"/>
<evidence type="ECO:0000259" key="1">
    <source>
        <dbReference type="PROSITE" id="PS51186"/>
    </source>
</evidence>
<accession>A0AAW9NS49</accession>
<sequence length="117" mass="13476">MLVKYKKAFEKIAMGLISLMPNCKDSKQLMDIVQHYEQTPDWQLYLWKKDDEFVGAIGVAVENEMATIQHISIIPSYHGEGITAEMLDELRALGCYNSLQYNDETAPFLRVHLSHEE</sequence>
<dbReference type="PROSITE" id="PS51186">
    <property type="entry name" value="GNAT"/>
    <property type="match status" value="1"/>
</dbReference>
<dbReference type="AlphaFoldDB" id="A0AAW9NS49"/>
<dbReference type="Pfam" id="PF00583">
    <property type="entry name" value="Acetyltransf_1"/>
    <property type="match status" value="1"/>
</dbReference>
<evidence type="ECO:0000313" key="2">
    <source>
        <dbReference type="EMBL" id="MEC1179172.1"/>
    </source>
</evidence>
<dbReference type="Gene3D" id="3.40.630.30">
    <property type="match status" value="1"/>
</dbReference>
<feature type="domain" description="N-acetyltransferase" evidence="1">
    <location>
        <begin position="3"/>
        <end position="117"/>
    </location>
</feature>
<dbReference type="Proteomes" id="UP001344888">
    <property type="component" value="Unassembled WGS sequence"/>
</dbReference>
<keyword evidence="3" id="KW-1185">Reference proteome</keyword>
<dbReference type="InterPro" id="IPR000182">
    <property type="entry name" value="GNAT_dom"/>
</dbReference>
<name>A0AAW9NS49_9BACL</name>
<dbReference type="EMBL" id="JARSFG010000016">
    <property type="protein sequence ID" value="MEC1179172.1"/>
    <property type="molecule type" value="Genomic_DNA"/>
</dbReference>
<gene>
    <name evidence="2" type="ORF">P9B03_11815</name>
</gene>